<sequence>MMGKAHTAVLERAAEAAGGHYGQLLLRQRHWIERRAAGRFNDGVLRDWHYKKTPQTVWCVRRLTRAILDSPADDESRTAFLLHWVSHYFVDAIWTCHVAQRYMEGASALEQKEFDNGIEYEVEEIVDGPAFDAPRLDGRGYWTLFWQGRLESDRRSRPLLDAWARRDGYLDIALESVPYCVASFAAYLNTLNVRRQGVPASGTGKRTGPPTRNSDAALAANAWVVALDRALEQMRPVQEVLDTQPRTLVTGAEIDAQLDERGAAYGTGTPDLAHWSGEWVLAQDLSGEQLAERVFTPEFAEHIARMRGYDRSIEQDEQAGRPSTPAAIADRDRQVATMYAWLARWDVAVMPPQAVPRQPNKGA</sequence>
<name>A0A6J4ISG2_9CHLR</name>
<accession>A0A6J4ISG2</accession>
<organism evidence="1">
    <name type="scientific">uncultured Chloroflexota bacterium</name>
    <dbReference type="NCBI Taxonomy" id="166587"/>
    <lineage>
        <taxon>Bacteria</taxon>
        <taxon>Bacillati</taxon>
        <taxon>Chloroflexota</taxon>
        <taxon>environmental samples</taxon>
    </lineage>
</organism>
<dbReference type="AlphaFoldDB" id="A0A6J4ISG2"/>
<reference evidence="1" key="1">
    <citation type="submission" date="2020-02" db="EMBL/GenBank/DDBJ databases">
        <authorList>
            <person name="Meier V. D."/>
        </authorList>
    </citation>
    <scope>NUCLEOTIDE SEQUENCE</scope>
    <source>
        <strain evidence="1">AVDCRST_MAG77</strain>
    </source>
</reference>
<dbReference type="EMBL" id="CADCTC010000155">
    <property type="protein sequence ID" value="CAA9260744.1"/>
    <property type="molecule type" value="Genomic_DNA"/>
</dbReference>
<gene>
    <name evidence="1" type="ORF">AVDCRST_MAG77-2644</name>
</gene>
<proteinExistence type="predicted"/>
<evidence type="ECO:0000313" key="1">
    <source>
        <dbReference type="EMBL" id="CAA9260744.1"/>
    </source>
</evidence>
<protein>
    <submittedName>
        <fullName evidence="1">Uncharacterized protein</fullName>
    </submittedName>
</protein>